<feature type="compositionally biased region" description="Polar residues" evidence="1">
    <location>
        <begin position="214"/>
        <end position="226"/>
    </location>
</feature>
<evidence type="ECO:0000313" key="3">
    <source>
        <dbReference type="EMBL" id="VVA32780.1"/>
    </source>
</evidence>
<gene>
    <name evidence="3" type="ORF">ALMOND_2B001300</name>
</gene>
<organism evidence="3 4">
    <name type="scientific">Prunus dulcis</name>
    <name type="common">Almond</name>
    <name type="synonym">Amygdalus dulcis</name>
    <dbReference type="NCBI Taxonomy" id="3755"/>
    <lineage>
        <taxon>Eukaryota</taxon>
        <taxon>Viridiplantae</taxon>
        <taxon>Streptophyta</taxon>
        <taxon>Embryophyta</taxon>
        <taxon>Tracheophyta</taxon>
        <taxon>Spermatophyta</taxon>
        <taxon>Magnoliopsida</taxon>
        <taxon>eudicotyledons</taxon>
        <taxon>Gunneridae</taxon>
        <taxon>Pentapetalae</taxon>
        <taxon>rosids</taxon>
        <taxon>fabids</taxon>
        <taxon>Rosales</taxon>
        <taxon>Rosaceae</taxon>
        <taxon>Amygdaloideae</taxon>
        <taxon>Amygdaleae</taxon>
        <taxon>Prunus</taxon>
    </lineage>
</organism>
<evidence type="ECO:0000256" key="1">
    <source>
        <dbReference type="SAM" id="MobiDB-lite"/>
    </source>
</evidence>
<dbReference type="AlphaFoldDB" id="A0A5E4FZF0"/>
<evidence type="ECO:0000313" key="4">
    <source>
        <dbReference type="Proteomes" id="UP000327085"/>
    </source>
</evidence>
<accession>A0A5E4FZF0</accession>
<dbReference type="InterPro" id="IPR058594">
    <property type="entry name" value="PB1-like_dom_pln"/>
</dbReference>
<dbReference type="Pfam" id="PF26130">
    <property type="entry name" value="PB1-like"/>
    <property type="match status" value="1"/>
</dbReference>
<dbReference type="EMBL" id="CABIKO010000261">
    <property type="protein sequence ID" value="VVA32780.1"/>
    <property type="molecule type" value="Genomic_DNA"/>
</dbReference>
<reference evidence="4" key="1">
    <citation type="journal article" date="2020" name="Plant J.">
        <title>Transposons played a major role in the diversification between the closely related almond and peach genomes: results from the almond genome sequence.</title>
        <authorList>
            <person name="Alioto T."/>
            <person name="Alexiou K.G."/>
            <person name="Bardil A."/>
            <person name="Barteri F."/>
            <person name="Castanera R."/>
            <person name="Cruz F."/>
            <person name="Dhingra A."/>
            <person name="Duval H."/>
            <person name="Fernandez I Marti A."/>
            <person name="Frias L."/>
            <person name="Galan B."/>
            <person name="Garcia J.L."/>
            <person name="Howad W."/>
            <person name="Gomez-Garrido J."/>
            <person name="Gut M."/>
            <person name="Julca I."/>
            <person name="Morata J."/>
            <person name="Puigdomenech P."/>
            <person name="Ribeca P."/>
            <person name="Rubio Cabetas M.J."/>
            <person name="Vlasova A."/>
            <person name="Wirthensohn M."/>
            <person name="Garcia-Mas J."/>
            <person name="Gabaldon T."/>
            <person name="Casacuberta J.M."/>
            <person name="Arus P."/>
        </authorList>
    </citation>
    <scope>NUCLEOTIDE SEQUENCE [LARGE SCALE GENOMIC DNA]</scope>
    <source>
        <strain evidence="4">cv. Texas</strain>
    </source>
</reference>
<evidence type="ECO:0000259" key="2">
    <source>
        <dbReference type="Pfam" id="PF26130"/>
    </source>
</evidence>
<feature type="domain" description="PB1-like" evidence="2">
    <location>
        <begin position="67"/>
        <end position="149"/>
    </location>
</feature>
<sequence>MRHGPPPALAKATAGVALMVKNCPDSSGLYPSLGEPKGKTCMGKLMADTVHVAMANGWKCSEDEKTDDLVTFNFYHGGKLVKNGSGKRAWSYLGDLVSWFDYTESKNMSMLELWAMAKDISYEDGVAFYGEEVGTGKLIKIKTDGSILYNINGFPKSLHTMIVIFIGDENEQVQNVHEDEQVYNEDEEVVSEYEESEDDETYLKPMSVKKRDCTQTQNGTKAKRSTYQLSARRQWTMHKAIEEKERLRT</sequence>
<dbReference type="Gramene" id="VVA32780">
    <property type="protein sequence ID" value="VVA32780"/>
    <property type="gene ID" value="Prudul26B001300"/>
</dbReference>
<proteinExistence type="predicted"/>
<name>A0A5E4FZF0_PRUDU</name>
<dbReference type="InParanoid" id="A0A5E4FZF0"/>
<protein>
    <submittedName>
        <fullName evidence="3">PREDICTED: PRUPE_1G215100</fullName>
    </submittedName>
</protein>
<feature type="region of interest" description="Disordered" evidence="1">
    <location>
        <begin position="193"/>
        <end position="226"/>
    </location>
</feature>
<dbReference type="Proteomes" id="UP000327085">
    <property type="component" value="Chromosome 4"/>
</dbReference>